<proteinExistence type="inferred from homology"/>
<dbReference type="PANTHER" id="PTHR47208:SF5">
    <property type="entry name" value="FCS-LIKE ZINC FINGER 12-RELATED"/>
    <property type="match status" value="1"/>
</dbReference>
<evidence type="ECO:0000313" key="9">
    <source>
        <dbReference type="Proteomes" id="UP000233551"/>
    </source>
</evidence>
<dbReference type="Proteomes" id="UP000197138">
    <property type="component" value="Unassembled WGS sequence"/>
</dbReference>
<evidence type="ECO:0000313" key="8">
    <source>
        <dbReference type="Proteomes" id="UP000197138"/>
    </source>
</evidence>
<comment type="similarity">
    <text evidence="1">Belongs to the FLZ family.</text>
</comment>
<dbReference type="GO" id="GO:0008270">
    <property type="term" value="F:zinc ion binding"/>
    <property type="evidence" value="ECO:0007669"/>
    <property type="project" value="UniProtKB-KW"/>
</dbReference>
<evidence type="ECO:0000256" key="4">
    <source>
        <dbReference type="PROSITE-ProRule" id="PRU01131"/>
    </source>
</evidence>
<dbReference type="OrthoDB" id="1932717at2759"/>
<dbReference type="AlphaFoldDB" id="A0A218WND0"/>
<dbReference type="STRING" id="22663.A0A218WND0"/>
<reference evidence="7 9" key="3">
    <citation type="submission" date="2017-11" db="EMBL/GenBank/DDBJ databases">
        <title>De-novo sequencing of pomegranate (Punica granatum L.) genome.</title>
        <authorList>
            <person name="Akparov Z."/>
            <person name="Amiraslanov A."/>
            <person name="Hajiyeva S."/>
            <person name="Abbasov M."/>
            <person name="Kaur K."/>
            <person name="Hamwieh A."/>
            <person name="Solovyev V."/>
            <person name="Salamov A."/>
            <person name="Braich B."/>
            <person name="Kosarev P."/>
            <person name="Mahmoud A."/>
            <person name="Hajiyev E."/>
            <person name="Babayeva S."/>
            <person name="Izzatullayeva V."/>
            <person name="Mammadov A."/>
            <person name="Mammadov A."/>
            <person name="Sharifova S."/>
            <person name="Ojaghi J."/>
            <person name="Eynullazada K."/>
            <person name="Bayramov B."/>
            <person name="Abdulazimova A."/>
            <person name="Shahmuradov I."/>
        </authorList>
    </citation>
    <scope>NUCLEOTIDE SEQUENCE [LARGE SCALE GENOMIC DNA]</scope>
    <source>
        <strain evidence="7">AG2017</strain>
        <strain evidence="9">cv. AG2017</strain>
        <tissue evidence="7">Leaf</tissue>
    </source>
</reference>
<keyword evidence="9" id="KW-1185">Reference proteome</keyword>
<dbReference type="PANTHER" id="PTHR47208">
    <property type="entry name" value="OS02G0174800 PROTEIN"/>
    <property type="match status" value="1"/>
</dbReference>
<organism evidence="6 8">
    <name type="scientific">Punica granatum</name>
    <name type="common">Pomegranate</name>
    <dbReference type="NCBI Taxonomy" id="22663"/>
    <lineage>
        <taxon>Eukaryota</taxon>
        <taxon>Viridiplantae</taxon>
        <taxon>Streptophyta</taxon>
        <taxon>Embryophyta</taxon>
        <taxon>Tracheophyta</taxon>
        <taxon>Spermatophyta</taxon>
        <taxon>Magnoliopsida</taxon>
        <taxon>eudicotyledons</taxon>
        <taxon>Gunneridae</taxon>
        <taxon>Pentapetalae</taxon>
        <taxon>rosids</taxon>
        <taxon>malvids</taxon>
        <taxon>Myrtales</taxon>
        <taxon>Lythraceae</taxon>
        <taxon>Punica</taxon>
    </lineage>
</organism>
<reference evidence="8" key="1">
    <citation type="journal article" date="2017" name="Plant J.">
        <title>The pomegranate (Punica granatum L.) genome and the genomics of punicalagin biosynthesis.</title>
        <authorList>
            <person name="Qin G."/>
            <person name="Xu C."/>
            <person name="Ming R."/>
            <person name="Tang H."/>
            <person name="Guyot R."/>
            <person name="Kramer E.M."/>
            <person name="Hu Y."/>
            <person name="Yi X."/>
            <person name="Qi Y."/>
            <person name="Xu X."/>
            <person name="Gao Z."/>
            <person name="Pan H."/>
            <person name="Jian J."/>
            <person name="Tian Y."/>
            <person name="Yue Z."/>
            <person name="Xu Y."/>
        </authorList>
    </citation>
    <scope>NUCLEOTIDE SEQUENCE [LARGE SCALE GENOMIC DNA]</scope>
    <source>
        <strain evidence="8">cv. Dabenzi</strain>
    </source>
</reference>
<comment type="caution">
    <text evidence="6">The sequence shown here is derived from an EMBL/GenBank/DDBJ whole genome shotgun (WGS) entry which is preliminary data.</text>
</comment>
<dbReference type="InterPro" id="IPR007650">
    <property type="entry name" value="Zf-FLZ_dom"/>
</dbReference>
<keyword evidence="2" id="KW-0479">Metal-binding</keyword>
<evidence type="ECO:0000256" key="1">
    <source>
        <dbReference type="ARBA" id="ARBA00009374"/>
    </source>
</evidence>
<gene>
    <name evidence="6" type="ORF">CDL15_Pgr013281</name>
    <name evidence="7" type="ORF">CRG98_021255</name>
</gene>
<dbReference type="Proteomes" id="UP000233551">
    <property type="component" value="Unassembled WGS sequence"/>
</dbReference>
<evidence type="ECO:0000259" key="5">
    <source>
        <dbReference type="PROSITE" id="PS51795"/>
    </source>
</evidence>
<dbReference type="InterPro" id="IPR044604">
    <property type="entry name" value="FLZ12/13/14"/>
</dbReference>
<reference evidence="6" key="2">
    <citation type="submission" date="2017-06" db="EMBL/GenBank/DDBJ databases">
        <title>The pomegranate genome and the genomics of punicalagin biosynthesis.</title>
        <authorList>
            <person name="Xu C."/>
        </authorList>
    </citation>
    <scope>NUCLEOTIDE SEQUENCE [LARGE SCALE GENOMIC DNA]</scope>
    <source>
        <tissue evidence="6">Fresh leaf</tissue>
    </source>
</reference>
<feature type="zinc finger region" description="FLZ-type" evidence="4">
    <location>
        <begin position="154"/>
        <end position="197"/>
    </location>
</feature>
<keyword evidence="3" id="KW-0862">Zinc</keyword>
<dbReference type="PROSITE" id="PS51795">
    <property type="entry name" value="ZF_FLZ"/>
    <property type="match status" value="1"/>
</dbReference>
<name>A0A218WND0_PUNGR</name>
<evidence type="ECO:0000256" key="3">
    <source>
        <dbReference type="ARBA" id="ARBA00022771"/>
    </source>
</evidence>
<feature type="domain" description="FLZ-type" evidence="5">
    <location>
        <begin position="154"/>
        <end position="197"/>
    </location>
</feature>
<evidence type="ECO:0000313" key="7">
    <source>
        <dbReference type="EMBL" id="PKI58351.1"/>
    </source>
</evidence>
<evidence type="ECO:0000256" key="2">
    <source>
        <dbReference type="ARBA" id="ARBA00022723"/>
    </source>
</evidence>
<dbReference type="Pfam" id="PF04570">
    <property type="entry name" value="zf-FLZ"/>
    <property type="match status" value="1"/>
</dbReference>
<keyword evidence="3" id="KW-0863">Zinc-finger</keyword>
<dbReference type="GeneID" id="116194951"/>
<sequence>MLGKRQRSVIGKISELLVSAGSSGASLFDAAMSPRGPLDMKTHSPRGLRDYDLGGVGLGIVAAMEKPSGWPGSGVRTRYCICNPTRVSRPGKVGADSGRVDLVDDDPENYTYVTSYDGPNYQPCTKVFYDGREYCCSAESTPSQQDLAVFPTSEFLSSCHSCGKKLEGEDIYMYRGEKAFCSTECRSRQIVMDERKERCRSDASRSVNLSSSPYSEGQIFSAGILAL</sequence>
<dbReference type="EMBL" id="MTKT01003779">
    <property type="protein sequence ID" value="OWM74377.1"/>
    <property type="molecule type" value="Genomic_DNA"/>
</dbReference>
<protein>
    <recommendedName>
        <fullName evidence="5">FLZ-type domain-containing protein</fullName>
    </recommendedName>
</protein>
<evidence type="ECO:0000313" key="6">
    <source>
        <dbReference type="EMBL" id="OWM74377.1"/>
    </source>
</evidence>
<dbReference type="EMBL" id="PGOL01001402">
    <property type="protein sequence ID" value="PKI58351.1"/>
    <property type="molecule type" value="Genomic_DNA"/>
</dbReference>
<accession>A0A218WND0</accession>